<feature type="domain" description="Luciferase-like" evidence="2">
    <location>
        <begin position="9"/>
        <end position="301"/>
    </location>
</feature>
<dbReference type="PANTHER" id="PTHR43244">
    <property type="match status" value="1"/>
</dbReference>
<dbReference type="PANTHER" id="PTHR43244:SF1">
    <property type="entry name" value="5,10-METHYLENETETRAHYDROMETHANOPTERIN REDUCTASE"/>
    <property type="match status" value="1"/>
</dbReference>
<name>A0A8J3HY07_9CHLR</name>
<dbReference type="InterPro" id="IPR011251">
    <property type="entry name" value="Luciferase-like_dom"/>
</dbReference>
<protein>
    <submittedName>
        <fullName evidence="3">LLM class F420-dependent oxidoreductase</fullName>
    </submittedName>
</protein>
<dbReference type="InterPro" id="IPR050564">
    <property type="entry name" value="F420-G6PD/mer"/>
</dbReference>
<evidence type="ECO:0000313" key="3">
    <source>
        <dbReference type="EMBL" id="GHO42712.1"/>
    </source>
</evidence>
<keyword evidence="4" id="KW-1185">Reference proteome</keyword>
<evidence type="ECO:0000259" key="2">
    <source>
        <dbReference type="Pfam" id="PF00296"/>
    </source>
</evidence>
<comment type="caution">
    <text evidence="3">The sequence shown here is derived from an EMBL/GenBank/DDBJ whole genome shotgun (WGS) entry which is preliminary data.</text>
</comment>
<dbReference type="Pfam" id="PF00296">
    <property type="entry name" value="Bac_luciferase"/>
    <property type="match status" value="1"/>
</dbReference>
<dbReference type="Proteomes" id="UP000612362">
    <property type="component" value="Unassembled WGS sequence"/>
</dbReference>
<reference evidence="3" key="1">
    <citation type="submission" date="2020-10" db="EMBL/GenBank/DDBJ databases">
        <title>Taxonomic study of unclassified bacteria belonging to the class Ktedonobacteria.</title>
        <authorList>
            <person name="Yabe S."/>
            <person name="Wang C.M."/>
            <person name="Zheng Y."/>
            <person name="Sakai Y."/>
            <person name="Cavaletti L."/>
            <person name="Monciardini P."/>
            <person name="Donadio S."/>
        </authorList>
    </citation>
    <scope>NUCLEOTIDE SEQUENCE</scope>
    <source>
        <strain evidence="3">SOSP1-1</strain>
    </source>
</reference>
<dbReference type="GO" id="GO:0016705">
    <property type="term" value="F:oxidoreductase activity, acting on paired donors, with incorporation or reduction of molecular oxygen"/>
    <property type="evidence" value="ECO:0007669"/>
    <property type="project" value="InterPro"/>
</dbReference>
<evidence type="ECO:0000313" key="4">
    <source>
        <dbReference type="Proteomes" id="UP000612362"/>
    </source>
</evidence>
<sequence length="334" mass="37092">MAVIGWKAGAEQFAPQELLECALVAEEVGFESIDVSDHFHPWSEEGQAPFAWTWLGAVAARTQKISMGPGVTCPILRYHPAIIAQATATLSHFAPGRVYLGLGAGEALNEYPVTHHWPTYTERRERLKEAIEIIRALWAGEKLSYAGKYYQTKEAKLYTPPKSAIPIYISALVPESARFAGEYGDGLIIVGGKPEDLYKQVLKNFSEGGRAAKKDPDKMAKLIELNMLYTNDEETSIQHLLTYWAGTFVPALFNQKIYSPAMSAQNGEVVGPDTVRKTCCVSGDPKVQAQYIQKHIDLGFDHIFVHSGDKDQKDYLRRFGKDVLPRVHAMVAAH</sequence>
<keyword evidence="1" id="KW-0560">Oxidoreductase</keyword>
<dbReference type="EMBL" id="BNJF01000001">
    <property type="protein sequence ID" value="GHO42712.1"/>
    <property type="molecule type" value="Genomic_DNA"/>
</dbReference>
<evidence type="ECO:0000256" key="1">
    <source>
        <dbReference type="ARBA" id="ARBA00023002"/>
    </source>
</evidence>
<accession>A0A8J3HY07</accession>
<dbReference type="RefSeq" id="WP_220192223.1">
    <property type="nucleotide sequence ID" value="NZ_BNJF01000001.1"/>
</dbReference>
<dbReference type="CDD" id="cd01097">
    <property type="entry name" value="Tetrahydromethanopterin_reductase"/>
    <property type="match status" value="1"/>
</dbReference>
<dbReference type="Gene3D" id="3.20.20.30">
    <property type="entry name" value="Luciferase-like domain"/>
    <property type="match status" value="1"/>
</dbReference>
<gene>
    <name evidence="3" type="ORF">KSX_08750</name>
</gene>
<dbReference type="SUPFAM" id="SSF51679">
    <property type="entry name" value="Bacterial luciferase-like"/>
    <property type="match status" value="1"/>
</dbReference>
<dbReference type="InterPro" id="IPR019945">
    <property type="entry name" value="F420_G6P_DH-rel"/>
</dbReference>
<dbReference type="NCBIfam" id="TIGR03557">
    <property type="entry name" value="F420_G6P_family"/>
    <property type="match status" value="1"/>
</dbReference>
<proteinExistence type="predicted"/>
<organism evidence="3 4">
    <name type="scientific">Ktedonospora formicarum</name>
    <dbReference type="NCBI Taxonomy" id="2778364"/>
    <lineage>
        <taxon>Bacteria</taxon>
        <taxon>Bacillati</taxon>
        <taxon>Chloroflexota</taxon>
        <taxon>Ktedonobacteria</taxon>
        <taxon>Ktedonobacterales</taxon>
        <taxon>Ktedonobacteraceae</taxon>
        <taxon>Ktedonospora</taxon>
    </lineage>
</organism>
<dbReference type="AlphaFoldDB" id="A0A8J3HY07"/>
<dbReference type="InterPro" id="IPR036661">
    <property type="entry name" value="Luciferase-like_sf"/>
</dbReference>